<keyword evidence="2" id="KW-1185">Reference proteome</keyword>
<dbReference type="PROSITE" id="PS51257">
    <property type="entry name" value="PROKAR_LIPOPROTEIN"/>
    <property type="match status" value="1"/>
</dbReference>
<keyword evidence="1" id="KW-0449">Lipoprotein</keyword>
<proteinExistence type="predicted"/>
<dbReference type="RefSeq" id="WP_354663351.1">
    <property type="nucleotide sequence ID" value="NZ_JBEXAC010000002.1"/>
</dbReference>
<dbReference type="InterPro" id="IPR011990">
    <property type="entry name" value="TPR-like_helical_dom_sf"/>
</dbReference>
<evidence type="ECO:0000313" key="2">
    <source>
        <dbReference type="Proteomes" id="UP001549749"/>
    </source>
</evidence>
<sequence length="570" mass="64073">MKKLLHQYIRILPVILLLGTASCTKNFGDINTSPSVVVTPDIKFLLSYSEDKMVTYQGGEWVYESMEQLFRFTQHVTSSPYEITSNVNARYRNFYMNVLPNLLEIRRQIDARTDKDKYQKMKAVTYVLQVMNGIKVTDMNGSIPYTEADQGRYEKNYSPVYDPQQALLDTCLAQLDLAINMLSAADVPLEQTYGDADIFYSSNWAKWIGLANTLKLRIAARLEIVDNAKCKQIFQQVMQNPTGAISSDNGQVKFMNPTYSAFGGGGDIDYRSRRFATASIMKFLKSVKDPRLPIYFDKNDLIGTYKDTLTKYGATLPAFINPADPLIMYQGGPADWTTNPTVAAYFSNAFQVGNTNAGNKVTNYFLMSPINRKFFSPKLNGATDNFLAVEVTYAETCFYIAEFIQKGYAGGVDTKGSAADWYKKGITSSILTMNEIAIAAKSTTAGFATDGSTEINAYLTNPAVALNGTNDLERIYIQQYLNFYRLGNEAFVFCRRTGYPKLGSAYYAREVFNEVIPRRFWLDDPGEVNRANWAKALQDQGFTPNAQDVPTLSKERIWYDKTAPDFGKGN</sequence>
<dbReference type="InterPro" id="IPR041662">
    <property type="entry name" value="SusD-like_2"/>
</dbReference>
<dbReference type="Pfam" id="PF12741">
    <property type="entry name" value="SusD-like"/>
    <property type="match status" value="1"/>
</dbReference>
<dbReference type="Proteomes" id="UP001549749">
    <property type="component" value="Unassembled WGS sequence"/>
</dbReference>
<comment type="caution">
    <text evidence="1">The sequence shown here is derived from an EMBL/GenBank/DDBJ whole genome shotgun (WGS) entry which is preliminary data.</text>
</comment>
<dbReference type="Gene3D" id="1.25.40.390">
    <property type="match status" value="1"/>
</dbReference>
<evidence type="ECO:0000313" key="1">
    <source>
        <dbReference type="EMBL" id="MET7000798.1"/>
    </source>
</evidence>
<dbReference type="InterPro" id="IPR024302">
    <property type="entry name" value="SusD-like"/>
</dbReference>
<protein>
    <submittedName>
        <fullName evidence="1">SusD/RagB family nutrient-binding outer membrane lipoprotein</fullName>
    </submittedName>
</protein>
<dbReference type="EMBL" id="JBEXAC010000002">
    <property type="protein sequence ID" value="MET7000798.1"/>
    <property type="molecule type" value="Genomic_DNA"/>
</dbReference>
<reference evidence="1 2" key="1">
    <citation type="submission" date="2024-06" db="EMBL/GenBank/DDBJ databases">
        <title>Chitinophaga defluvii sp. nov., isolated from municipal sewage.</title>
        <authorList>
            <person name="Zhang L."/>
        </authorList>
    </citation>
    <scope>NUCLEOTIDE SEQUENCE [LARGE SCALE GENOMIC DNA]</scope>
    <source>
        <strain evidence="1 2">H8</strain>
    </source>
</reference>
<gene>
    <name evidence="1" type="ORF">ABR189_25675</name>
</gene>
<name>A0ABV2TCN8_9BACT</name>
<organism evidence="1 2">
    <name type="scientific">Chitinophaga defluvii</name>
    <dbReference type="NCBI Taxonomy" id="3163343"/>
    <lineage>
        <taxon>Bacteria</taxon>
        <taxon>Pseudomonadati</taxon>
        <taxon>Bacteroidota</taxon>
        <taxon>Chitinophagia</taxon>
        <taxon>Chitinophagales</taxon>
        <taxon>Chitinophagaceae</taxon>
        <taxon>Chitinophaga</taxon>
    </lineage>
</organism>
<accession>A0ABV2TCN8</accession>
<dbReference type="Pfam" id="PF12771">
    <property type="entry name" value="SusD-like_2"/>
    <property type="match status" value="1"/>
</dbReference>
<dbReference type="SUPFAM" id="SSF48452">
    <property type="entry name" value="TPR-like"/>
    <property type="match status" value="1"/>
</dbReference>